<dbReference type="Gene3D" id="3.10.20.310">
    <property type="entry name" value="membrane protein fhac"/>
    <property type="match status" value="3"/>
</dbReference>
<dbReference type="InterPro" id="IPR035243">
    <property type="entry name" value="TamA_POTRA_Dom_1"/>
</dbReference>
<evidence type="ECO:0000256" key="11">
    <source>
        <dbReference type="SAM" id="SignalP"/>
    </source>
</evidence>
<feature type="domain" description="POTRA" evidence="13">
    <location>
        <begin position="208"/>
        <end position="268"/>
    </location>
</feature>
<feature type="domain" description="POTRA" evidence="13">
    <location>
        <begin position="118"/>
        <end position="185"/>
    </location>
</feature>
<evidence type="ECO:0000256" key="6">
    <source>
        <dbReference type="ARBA" id="ARBA00022729"/>
    </source>
</evidence>
<keyword evidence="16" id="KW-1185">Reference proteome</keyword>
<evidence type="ECO:0000256" key="5">
    <source>
        <dbReference type="ARBA" id="ARBA00022692"/>
    </source>
</evidence>
<name>A0ABT6MNH9_9GAMM</name>
<keyword evidence="8" id="KW-0998">Cell outer membrane</keyword>
<dbReference type="InterPro" id="IPR000184">
    <property type="entry name" value="Bac_surfAg_D15"/>
</dbReference>
<keyword evidence="6 11" id="KW-0732">Signal</keyword>
<dbReference type="Proteomes" id="UP001160550">
    <property type="component" value="Unassembled WGS sequence"/>
</dbReference>
<accession>A0ABT6MNH9</accession>
<dbReference type="InterPro" id="IPR010827">
    <property type="entry name" value="BamA/TamA_POTRA"/>
</dbReference>
<protein>
    <recommendedName>
        <fullName evidence="3">Translocation and assembly module subunit TamA</fullName>
    </recommendedName>
    <alternativeName>
        <fullName evidence="9">Autotransporter assembly factor TamA</fullName>
    </alternativeName>
</protein>
<sequence>MRLPRRVAALAAVLFLSSATAHAVTVGEVRILGLDEEMEANVRVSLSLVDAAGQDVSGRRMGYLVRAAEDETREALEPFGFYSPQIEVERTRDNGSVSVTIRVEPGEPVRVRNSDIAIIGEGSQDRYLQADLDDFIPSPGATFNHADYEASKIRISRRLTERGYFDADFSSRRVEVTRAENAADIELVWTSGIRYDMGPTIFEQTRPVIRDELLENLVYWKEGDYYHQGRIDRLRTSLARLDYFGDIEITPDPAQAVDGRVPVTVKLTPAKRNIYTAGLSYGTDSGPGVRLGLERRYVNTRGHKALSQLDYAQKRKTLTLQYRIPAFAWRDGWYTISAQGYDEQTDYIDTRRIELVGSRSGQYSRQVDLTASLHVLRERWAYSTEDDEDPTTPLAYRYATFTYPSVRADYVNVDDRIFPTSGAGGSLVLRSGVEGVGSDASFAQIHARASTFKGLGDNARLILRAEAGYTTTSALVDMPPSLRFYAGGDRSIRGYEWREVGPRITRYEEDGDGNLRETGYLATGARNVLTASVEYERYFYGNWGAAVFVDSGSAFDGSSPDWHTGVGIGARFRSPVGPVKVDLARGLDDPDSPFTVGLSIGAEF</sequence>
<evidence type="ECO:0000256" key="3">
    <source>
        <dbReference type="ARBA" id="ARBA00015419"/>
    </source>
</evidence>
<comment type="subcellular location">
    <subcellularLocation>
        <location evidence="1">Cell outer membrane</location>
    </subcellularLocation>
</comment>
<dbReference type="Pfam" id="PF01103">
    <property type="entry name" value="Omp85"/>
    <property type="match status" value="1"/>
</dbReference>
<dbReference type="InterPro" id="IPR039910">
    <property type="entry name" value="D15-like"/>
</dbReference>
<dbReference type="Pfam" id="PF07244">
    <property type="entry name" value="POTRA"/>
    <property type="match status" value="2"/>
</dbReference>
<comment type="caution">
    <text evidence="15">The sequence shown here is derived from an EMBL/GenBank/DDBJ whole genome shotgun (WGS) entry which is preliminary data.</text>
</comment>
<evidence type="ECO:0000259" key="13">
    <source>
        <dbReference type="Pfam" id="PF07244"/>
    </source>
</evidence>
<comment type="subunit">
    <text evidence="10">Interacts with TamB to form the translocation and assembly module (TAM).</text>
</comment>
<organism evidence="15 16">
    <name type="scientific">Luteimonas composti</name>
    <dbReference type="NCBI Taxonomy" id="398257"/>
    <lineage>
        <taxon>Bacteria</taxon>
        <taxon>Pseudomonadati</taxon>
        <taxon>Pseudomonadota</taxon>
        <taxon>Gammaproteobacteria</taxon>
        <taxon>Lysobacterales</taxon>
        <taxon>Lysobacteraceae</taxon>
        <taxon>Luteimonas</taxon>
    </lineage>
</organism>
<dbReference type="PANTHER" id="PTHR12815:SF47">
    <property type="entry name" value="TRANSLOCATION AND ASSEMBLY MODULE SUBUNIT TAMA"/>
    <property type="match status" value="1"/>
</dbReference>
<reference evidence="15" key="1">
    <citation type="journal article" date="2007" name="Int. J. Syst. Evol. Microbiol.">
        <title>Luteimonas composti sp. nov., a moderately thermophilic bacterium isolated from food waste.</title>
        <authorList>
            <person name="Young C.C."/>
            <person name="Kampfer P."/>
            <person name="Chen W.M."/>
            <person name="Yen W.S."/>
            <person name="Arun A.B."/>
            <person name="Lai W.A."/>
            <person name="Shen F.T."/>
            <person name="Rekha P.D."/>
            <person name="Lin K.Y."/>
            <person name="Chou J.H."/>
        </authorList>
    </citation>
    <scope>NUCLEOTIDE SEQUENCE</scope>
    <source>
        <strain evidence="15">CC-YY355</strain>
    </source>
</reference>
<dbReference type="Pfam" id="PF17243">
    <property type="entry name" value="POTRA_TamA_1"/>
    <property type="match status" value="1"/>
</dbReference>
<evidence type="ECO:0000256" key="10">
    <source>
        <dbReference type="ARBA" id="ARBA00093548"/>
    </source>
</evidence>
<feature type="signal peptide" evidence="11">
    <location>
        <begin position="1"/>
        <end position="23"/>
    </location>
</feature>
<dbReference type="RefSeq" id="WP_280941354.1">
    <property type="nucleotide sequence ID" value="NZ_JARYGX010000009.1"/>
</dbReference>
<keyword evidence="4" id="KW-1134">Transmembrane beta strand</keyword>
<dbReference type="PANTHER" id="PTHR12815">
    <property type="entry name" value="SORTING AND ASSEMBLY MACHINERY SAMM50 PROTEIN FAMILY MEMBER"/>
    <property type="match status" value="1"/>
</dbReference>
<dbReference type="Gene3D" id="2.40.160.50">
    <property type="entry name" value="membrane protein fhac: a member of the omp85/tpsb transporter family"/>
    <property type="match status" value="1"/>
</dbReference>
<evidence type="ECO:0000259" key="12">
    <source>
        <dbReference type="Pfam" id="PF01103"/>
    </source>
</evidence>
<evidence type="ECO:0000256" key="7">
    <source>
        <dbReference type="ARBA" id="ARBA00023136"/>
    </source>
</evidence>
<evidence type="ECO:0000256" key="9">
    <source>
        <dbReference type="ARBA" id="ARBA00033063"/>
    </source>
</evidence>
<keyword evidence="5" id="KW-0812">Transmembrane</keyword>
<evidence type="ECO:0000259" key="14">
    <source>
        <dbReference type="Pfam" id="PF17243"/>
    </source>
</evidence>
<keyword evidence="7" id="KW-0472">Membrane</keyword>
<feature type="chain" id="PRO_5047531327" description="Translocation and assembly module subunit TamA" evidence="11">
    <location>
        <begin position="24"/>
        <end position="604"/>
    </location>
</feature>
<evidence type="ECO:0000313" key="15">
    <source>
        <dbReference type="EMBL" id="MDH7452150.1"/>
    </source>
</evidence>
<evidence type="ECO:0000256" key="4">
    <source>
        <dbReference type="ARBA" id="ARBA00022452"/>
    </source>
</evidence>
<feature type="domain" description="Bacterial surface antigen (D15)" evidence="12">
    <location>
        <begin position="301"/>
        <end position="592"/>
    </location>
</feature>
<dbReference type="EMBL" id="JARYGX010000009">
    <property type="protein sequence ID" value="MDH7452150.1"/>
    <property type="molecule type" value="Genomic_DNA"/>
</dbReference>
<evidence type="ECO:0000256" key="2">
    <source>
        <dbReference type="ARBA" id="ARBA00010248"/>
    </source>
</evidence>
<evidence type="ECO:0000256" key="1">
    <source>
        <dbReference type="ARBA" id="ARBA00004442"/>
    </source>
</evidence>
<gene>
    <name evidence="15" type="ORF">QF205_03515</name>
</gene>
<proteinExistence type="inferred from homology"/>
<evidence type="ECO:0000313" key="16">
    <source>
        <dbReference type="Proteomes" id="UP001160550"/>
    </source>
</evidence>
<comment type="similarity">
    <text evidence="2">Belongs to the TamA family.</text>
</comment>
<evidence type="ECO:0000256" key="8">
    <source>
        <dbReference type="ARBA" id="ARBA00023237"/>
    </source>
</evidence>
<reference evidence="15" key="2">
    <citation type="submission" date="2023-04" db="EMBL/GenBank/DDBJ databases">
        <authorList>
            <person name="Sun J.-Q."/>
        </authorList>
    </citation>
    <scope>NUCLEOTIDE SEQUENCE</scope>
    <source>
        <strain evidence="15">CC-YY355</strain>
    </source>
</reference>
<feature type="domain" description="TamA POTRA" evidence="14">
    <location>
        <begin position="28"/>
        <end position="105"/>
    </location>
</feature>